<dbReference type="InterPro" id="IPR039422">
    <property type="entry name" value="MarR/SlyA-like"/>
</dbReference>
<feature type="domain" description="HTH marR-type" evidence="1">
    <location>
        <begin position="40"/>
        <end position="138"/>
    </location>
</feature>
<dbReference type="Proteomes" id="UP000321234">
    <property type="component" value="Unassembled WGS sequence"/>
</dbReference>
<evidence type="ECO:0000259" key="1">
    <source>
        <dbReference type="SMART" id="SM00347"/>
    </source>
</evidence>
<dbReference type="EMBL" id="VKAC01000008">
    <property type="protein sequence ID" value="TXR55417.1"/>
    <property type="molecule type" value="Genomic_DNA"/>
</dbReference>
<protein>
    <submittedName>
        <fullName evidence="2">MarR family transcriptional regulator</fullName>
    </submittedName>
</protein>
<dbReference type="GO" id="GO:0006950">
    <property type="term" value="P:response to stress"/>
    <property type="evidence" value="ECO:0007669"/>
    <property type="project" value="TreeGrafter"/>
</dbReference>
<dbReference type="PANTHER" id="PTHR33164">
    <property type="entry name" value="TRANSCRIPTIONAL REGULATOR, MARR FAMILY"/>
    <property type="match status" value="1"/>
</dbReference>
<gene>
    <name evidence="2" type="ORF">FMM08_13925</name>
</gene>
<dbReference type="PANTHER" id="PTHR33164:SF43">
    <property type="entry name" value="HTH-TYPE TRANSCRIPTIONAL REPRESSOR YETL"/>
    <property type="match status" value="1"/>
</dbReference>
<evidence type="ECO:0000313" key="3">
    <source>
        <dbReference type="Proteomes" id="UP000321234"/>
    </source>
</evidence>
<reference evidence="2 3" key="1">
    <citation type="submission" date="2019-07" db="EMBL/GenBank/DDBJ databases">
        <title>Quadrisphaera sp. strain DD2A genome sequencing and assembly.</title>
        <authorList>
            <person name="Kim I."/>
        </authorList>
    </citation>
    <scope>NUCLEOTIDE SEQUENCE [LARGE SCALE GENOMIC DNA]</scope>
    <source>
        <strain evidence="2 3">DD2A</strain>
    </source>
</reference>
<accession>A0A5C8ZC98</accession>
<dbReference type="OrthoDB" id="3211876at2"/>
<dbReference type="SMART" id="SM00347">
    <property type="entry name" value="HTH_MARR"/>
    <property type="match status" value="1"/>
</dbReference>
<dbReference type="Pfam" id="PF12802">
    <property type="entry name" value="MarR_2"/>
    <property type="match status" value="1"/>
</dbReference>
<dbReference type="InterPro" id="IPR036390">
    <property type="entry name" value="WH_DNA-bd_sf"/>
</dbReference>
<dbReference type="RefSeq" id="WP_147926993.1">
    <property type="nucleotide sequence ID" value="NZ_VKAC01000008.1"/>
</dbReference>
<name>A0A5C8ZC98_9ACTN</name>
<organism evidence="2 3">
    <name type="scientific">Quadrisphaera setariae</name>
    <dbReference type="NCBI Taxonomy" id="2593304"/>
    <lineage>
        <taxon>Bacteria</taxon>
        <taxon>Bacillati</taxon>
        <taxon>Actinomycetota</taxon>
        <taxon>Actinomycetes</taxon>
        <taxon>Kineosporiales</taxon>
        <taxon>Kineosporiaceae</taxon>
        <taxon>Quadrisphaera</taxon>
    </lineage>
</organism>
<comment type="caution">
    <text evidence="2">The sequence shown here is derived from an EMBL/GenBank/DDBJ whole genome shotgun (WGS) entry which is preliminary data.</text>
</comment>
<dbReference type="GO" id="GO:0003700">
    <property type="term" value="F:DNA-binding transcription factor activity"/>
    <property type="evidence" value="ECO:0007669"/>
    <property type="project" value="InterPro"/>
</dbReference>
<proteinExistence type="predicted"/>
<dbReference type="InterPro" id="IPR036388">
    <property type="entry name" value="WH-like_DNA-bd_sf"/>
</dbReference>
<dbReference type="SUPFAM" id="SSF46785">
    <property type="entry name" value="Winged helix' DNA-binding domain"/>
    <property type="match status" value="1"/>
</dbReference>
<dbReference type="Gene3D" id="1.10.10.10">
    <property type="entry name" value="Winged helix-like DNA-binding domain superfamily/Winged helix DNA-binding domain"/>
    <property type="match status" value="1"/>
</dbReference>
<keyword evidence="3" id="KW-1185">Reference proteome</keyword>
<sequence length="175" mass="19118">MSAVTLPSDRSDEDPTTRNFLRPFSELTDAVDADIAALYAERHVQGLRPRFAKVLIRLSRLGPLTVRQLAGEVGVTHSAMSQTLAELRRGGFVDSAPGADARTRVITLTAAGAEAVPLLEREWNATEDLLAELDAAVPYSLLQVVADLRALLEERSFLDRLREKLADTADTTDHP</sequence>
<dbReference type="InterPro" id="IPR000835">
    <property type="entry name" value="HTH_MarR-typ"/>
</dbReference>
<dbReference type="AlphaFoldDB" id="A0A5C8ZC98"/>
<evidence type="ECO:0000313" key="2">
    <source>
        <dbReference type="EMBL" id="TXR55417.1"/>
    </source>
</evidence>